<evidence type="ECO:0000256" key="5">
    <source>
        <dbReference type="ARBA" id="ARBA00022741"/>
    </source>
</evidence>
<dbReference type="GO" id="GO:0005737">
    <property type="term" value="C:cytoplasm"/>
    <property type="evidence" value="ECO:0007669"/>
    <property type="project" value="UniProtKB-SubCell"/>
</dbReference>
<keyword evidence="5 9" id="KW-0547">Nucleotide-binding</keyword>
<name>A0A1H3XDM0_9ACTO</name>
<evidence type="ECO:0000256" key="7">
    <source>
        <dbReference type="ARBA" id="ARBA00022840"/>
    </source>
</evidence>
<evidence type="ECO:0000313" key="12">
    <source>
        <dbReference type="Proteomes" id="UP000199288"/>
    </source>
</evidence>
<dbReference type="PANTHER" id="PTHR21060:SF20">
    <property type="entry name" value="BUTYRATE KINASE 1-RELATED"/>
    <property type="match status" value="1"/>
</dbReference>
<dbReference type="InterPro" id="IPR043129">
    <property type="entry name" value="ATPase_NBD"/>
</dbReference>
<dbReference type="InterPro" id="IPR000890">
    <property type="entry name" value="Aliphatic_acid_kin_short-chain"/>
</dbReference>
<dbReference type="RefSeq" id="WP_092562075.1">
    <property type="nucleotide sequence ID" value="NZ_FNQV01000003.1"/>
</dbReference>
<dbReference type="PRINTS" id="PR00471">
    <property type="entry name" value="ACETATEKNASE"/>
</dbReference>
<keyword evidence="4 9" id="KW-0808">Transferase</keyword>
<dbReference type="NCBIfam" id="TIGR02707">
    <property type="entry name" value="butyr_kinase"/>
    <property type="match status" value="1"/>
</dbReference>
<dbReference type="GO" id="GO:0006083">
    <property type="term" value="P:acetate metabolic process"/>
    <property type="evidence" value="ECO:0007669"/>
    <property type="project" value="TreeGrafter"/>
</dbReference>
<dbReference type="GO" id="GO:0005524">
    <property type="term" value="F:ATP binding"/>
    <property type="evidence" value="ECO:0007669"/>
    <property type="project" value="UniProtKB-KW"/>
</dbReference>
<dbReference type="Gene3D" id="3.30.420.40">
    <property type="match status" value="2"/>
</dbReference>
<dbReference type="PIRSF" id="PIRSF036458">
    <property type="entry name" value="Butyrate_kin"/>
    <property type="match status" value="1"/>
</dbReference>
<evidence type="ECO:0000256" key="6">
    <source>
        <dbReference type="ARBA" id="ARBA00022777"/>
    </source>
</evidence>
<dbReference type="HAMAP" id="MF_00542">
    <property type="entry name" value="Butyrate_kinase"/>
    <property type="match status" value="1"/>
</dbReference>
<dbReference type="Pfam" id="PF00871">
    <property type="entry name" value="Acetate_kinase"/>
    <property type="match status" value="1"/>
</dbReference>
<evidence type="ECO:0000256" key="1">
    <source>
        <dbReference type="ARBA" id="ARBA00004496"/>
    </source>
</evidence>
<comment type="similarity">
    <text evidence="2 9 10">Belongs to the acetokinase family.</text>
</comment>
<gene>
    <name evidence="9" type="primary">buk</name>
    <name evidence="11" type="ORF">SAMN02910418_00687</name>
</gene>
<evidence type="ECO:0000256" key="8">
    <source>
        <dbReference type="ARBA" id="ARBA00048596"/>
    </source>
</evidence>
<dbReference type="EMBL" id="FNQV01000003">
    <property type="protein sequence ID" value="SDZ97433.1"/>
    <property type="molecule type" value="Genomic_DNA"/>
</dbReference>
<protein>
    <recommendedName>
        <fullName evidence="9">Probable butyrate kinase</fullName>
        <shortName evidence="9">BK</shortName>
        <ecNumber evidence="9">2.7.2.7</ecNumber>
    </recommendedName>
    <alternativeName>
        <fullName evidence="9">Branched-chain carboxylic acid kinase</fullName>
    </alternativeName>
</protein>
<dbReference type="GO" id="GO:0047761">
    <property type="term" value="F:butyrate kinase activity"/>
    <property type="evidence" value="ECO:0007669"/>
    <property type="project" value="UniProtKB-UniRule"/>
</dbReference>
<evidence type="ECO:0000256" key="10">
    <source>
        <dbReference type="RuleBase" id="RU003835"/>
    </source>
</evidence>
<proteinExistence type="inferred from homology"/>
<comment type="subcellular location">
    <subcellularLocation>
        <location evidence="1 9">Cytoplasm</location>
    </subcellularLocation>
</comment>
<dbReference type="NCBIfam" id="NF002834">
    <property type="entry name" value="PRK03011.1-5"/>
    <property type="match status" value="1"/>
</dbReference>
<dbReference type="Proteomes" id="UP000199288">
    <property type="component" value="Unassembled WGS sequence"/>
</dbReference>
<dbReference type="InterPro" id="IPR023865">
    <property type="entry name" value="Aliphatic_acid_kinase_CS"/>
</dbReference>
<dbReference type="InterPro" id="IPR011245">
    <property type="entry name" value="Butyrate_kin"/>
</dbReference>
<dbReference type="AlphaFoldDB" id="A0A1H3XDM0"/>
<dbReference type="OrthoDB" id="9771859at2"/>
<evidence type="ECO:0000313" key="11">
    <source>
        <dbReference type="EMBL" id="SDZ97433.1"/>
    </source>
</evidence>
<keyword evidence="12" id="KW-1185">Reference proteome</keyword>
<dbReference type="PROSITE" id="PS01075">
    <property type="entry name" value="ACETATE_KINASE_1"/>
    <property type="match status" value="1"/>
</dbReference>
<dbReference type="SUPFAM" id="SSF53067">
    <property type="entry name" value="Actin-like ATPase domain"/>
    <property type="match status" value="2"/>
</dbReference>
<dbReference type="GO" id="GO:0008776">
    <property type="term" value="F:acetate kinase activity"/>
    <property type="evidence" value="ECO:0007669"/>
    <property type="project" value="TreeGrafter"/>
</dbReference>
<sequence>MSRILAINPGSTSTKIAVFDDDREIFRHEITYRGADFAGMDRITDQLPRREADIEAALAGTFDPGSFDAVVGRGGLVGPVGPGGYEVDDDFLDVITNRPVLEHASNLGGPLAKALVTKFGVPGAHAYIYDPVTVDEMSDAARITGVAGIERKSIGHHLNMRAVARKLADAIDTPYEEASEIIVHLGGGSTACAISSGRMVDFVSDDEIMFSAERSGGVPIKELIALAGSMPLAELKSAVRGGGGLAGLLGTTDLREIESRIGAGDERAALVFEALALGIAKTIAALAASLKGEVDAIALTGGMARSELLLAAVRERAGWIAPIHAFGGEFEMEALALGARRIVLGKERAHHVRDYLRTTHD</sequence>
<keyword evidence="6 9" id="KW-0418">Kinase</keyword>
<accession>A0A1H3XDM0</accession>
<evidence type="ECO:0000256" key="9">
    <source>
        <dbReference type="HAMAP-Rule" id="MF_00542"/>
    </source>
</evidence>
<evidence type="ECO:0000256" key="3">
    <source>
        <dbReference type="ARBA" id="ARBA00022490"/>
    </source>
</evidence>
<evidence type="ECO:0000256" key="4">
    <source>
        <dbReference type="ARBA" id="ARBA00022679"/>
    </source>
</evidence>
<dbReference type="PANTHER" id="PTHR21060">
    <property type="entry name" value="ACETATE KINASE"/>
    <property type="match status" value="1"/>
</dbReference>
<dbReference type="EC" id="2.7.2.7" evidence="9"/>
<evidence type="ECO:0000256" key="2">
    <source>
        <dbReference type="ARBA" id="ARBA00008748"/>
    </source>
</evidence>
<keyword evidence="7 9" id="KW-0067">ATP-binding</keyword>
<dbReference type="CDD" id="cd24011">
    <property type="entry name" value="ASKHA_NBD_BK"/>
    <property type="match status" value="1"/>
</dbReference>
<keyword evidence="3 9" id="KW-0963">Cytoplasm</keyword>
<comment type="catalytic activity">
    <reaction evidence="8 9">
        <text>butanoate + ATP = butanoyl phosphate + ADP</text>
        <dbReference type="Rhea" id="RHEA:13585"/>
        <dbReference type="ChEBI" id="CHEBI:17968"/>
        <dbReference type="ChEBI" id="CHEBI:30616"/>
        <dbReference type="ChEBI" id="CHEBI:58079"/>
        <dbReference type="ChEBI" id="CHEBI:456216"/>
        <dbReference type="EC" id="2.7.2.7"/>
    </reaction>
</comment>
<organism evidence="11 12">
    <name type="scientific">Bowdeniella nasicola</name>
    <dbReference type="NCBI Taxonomy" id="208480"/>
    <lineage>
        <taxon>Bacteria</taxon>
        <taxon>Bacillati</taxon>
        <taxon>Actinomycetota</taxon>
        <taxon>Actinomycetes</taxon>
        <taxon>Actinomycetales</taxon>
        <taxon>Actinomycetaceae</taxon>
        <taxon>Bowdeniella</taxon>
    </lineage>
</organism>
<reference evidence="12" key="1">
    <citation type="submission" date="2016-10" db="EMBL/GenBank/DDBJ databases">
        <authorList>
            <person name="Varghese N."/>
            <person name="Submissions S."/>
        </authorList>
    </citation>
    <scope>NUCLEOTIDE SEQUENCE [LARGE SCALE GENOMIC DNA]</scope>
    <source>
        <strain evidence="12">KPR-1</strain>
    </source>
</reference>